<dbReference type="PRINTS" id="PR01716">
    <property type="entry name" value="DEATHASSOCP3"/>
</dbReference>
<dbReference type="PANTHER" id="PTHR12810">
    <property type="entry name" value="MITOCHONDRIAL 28S RIBOSOMAL PROTEIN S29"/>
    <property type="match status" value="1"/>
</dbReference>
<evidence type="ECO:0000256" key="5">
    <source>
        <dbReference type="ARBA" id="ARBA00023128"/>
    </source>
</evidence>
<evidence type="ECO:0000256" key="3">
    <source>
        <dbReference type="ARBA" id="ARBA00022946"/>
    </source>
</evidence>
<name>A0A653DGD3_CALMS</name>
<dbReference type="EMBL" id="CAACVG010011652">
    <property type="protein sequence ID" value="VEN58571.1"/>
    <property type="molecule type" value="Genomic_DNA"/>
</dbReference>
<keyword evidence="4" id="KW-0689">Ribosomal protein</keyword>
<proteinExistence type="inferred from homology"/>
<evidence type="ECO:0000256" key="2">
    <source>
        <dbReference type="ARBA" id="ARBA00009863"/>
    </source>
</evidence>
<dbReference type="PANTHER" id="PTHR12810:SF0">
    <property type="entry name" value="SMALL RIBOSOMAL SUBUNIT PROTEIN MS29"/>
    <property type="match status" value="1"/>
</dbReference>
<evidence type="ECO:0000313" key="8">
    <source>
        <dbReference type="EMBL" id="VEN58571.1"/>
    </source>
</evidence>
<comment type="similarity">
    <text evidence="2">Belongs to the mitochondrion-specific ribosomal protein mS29 family.</text>
</comment>
<dbReference type="GO" id="GO:0005763">
    <property type="term" value="C:mitochondrial small ribosomal subunit"/>
    <property type="evidence" value="ECO:0007669"/>
    <property type="project" value="TreeGrafter"/>
</dbReference>
<protein>
    <recommendedName>
        <fullName evidence="7">Small ribosomal subunit protein mS29</fullName>
    </recommendedName>
</protein>
<keyword evidence="5" id="KW-0496">Mitochondrion</keyword>
<comment type="subcellular location">
    <subcellularLocation>
        <location evidence="1">Mitochondrion</location>
    </subcellularLocation>
</comment>
<sequence>MMLKRTERLIRKCSRLQNSYIQCSALHTTKCLDSQERLQSFRTNEDNPLNHGGEHTAQFYKLSDSDKAKVFLYGGLPKTFEIQAKTFNETCLMVRKPALDIINCMKNIDYSKPAVRFVLYGKKGTGKSLAMAHIIHYAYKQDFLIVHVPWVGNWMRRCKEQSNSETREGYIDLNLDAAAWLLHFKTQNAHLLSKPELKTSKDHVWNKRETTPKDSSLLELIEHGIARVKYASETVNALCDEIKTLSNDGKCKTIVAIDGYNAFFYPTTRVFTVKKEPVPPEKVSLTEGFLNISKFDWKNAVIVVTVDEIAIAEKDQVSHLPRYLLGKKGFEHLDPFVPILVENYTKKEILSCLDYYKERKWITPFTGLEEEVEFVSNSNPYKLMKICASL</sequence>
<evidence type="ECO:0000256" key="6">
    <source>
        <dbReference type="ARBA" id="ARBA00023274"/>
    </source>
</evidence>
<evidence type="ECO:0000256" key="1">
    <source>
        <dbReference type="ARBA" id="ARBA00004173"/>
    </source>
</evidence>
<dbReference type="GO" id="GO:0003735">
    <property type="term" value="F:structural constituent of ribosome"/>
    <property type="evidence" value="ECO:0007669"/>
    <property type="project" value="TreeGrafter"/>
</dbReference>
<dbReference type="OrthoDB" id="274828at2759"/>
<keyword evidence="6" id="KW-0687">Ribonucleoprotein</keyword>
<evidence type="ECO:0000256" key="4">
    <source>
        <dbReference type="ARBA" id="ARBA00022980"/>
    </source>
</evidence>
<gene>
    <name evidence="8" type="ORF">CALMAC_LOCUS16893</name>
</gene>
<dbReference type="Pfam" id="PF10236">
    <property type="entry name" value="DAP3"/>
    <property type="match status" value="1"/>
</dbReference>
<organism evidence="8 9">
    <name type="scientific">Callosobruchus maculatus</name>
    <name type="common">Southern cowpea weevil</name>
    <name type="synonym">Pulse bruchid</name>
    <dbReference type="NCBI Taxonomy" id="64391"/>
    <lineage>
        <taxon>Eukaryota</taxon>
        <taxon>Metazoa</taxon>
        <taxon>Ecdysozoa</taxon>
        <taxon>Arthropoda</taxon>
        <taxon>Hexapoda</taxon>
        <taxon>Insecta</taxon>
        <taxon>Pterygota</taxon>
        <taxon>Neoptera</taxon>
        <taxon>Endopterygota</taxon>
        <taxon>Coleoptera</taxon>
        <taxon>Polyphaga</taxon>
        <taxon>Cucujiformia</taxon>
        <taxon>Chrysomeloidea</taxon>
        <taxon>Chrysomelidae</taxon>
        <taxon>Bruchinae</taxon>
        <taxon>Bruchini</taxon>
        <taxon>Callosobruchus</taxon>
    </lineage>
</organism>
<keyword evidence="9" id="KW-1185">Reference proteome</keyword>
<evidence type="ECO:0000256" key="7">
    <source>
        <dbReference type="ARBA" id="ARBA00035140"/>
    </source>
</evidence>
<reference evidence="8 9" key="1">
    <citation type="submission" date="2019-01" db="EMBL/GenBank/DDBJ databases">
        <authorList>
            <person name="Sayadi A."/>
        </authorList>
    </citation>
    <scope>NUCLEOTIDE SEQUENCE [LARGE SCALE GENOMIC DNA]</scope>
</reference>
<evidence type="ECO:0000313" key="9">
    <source>
        <dbReference type="Proteomes" id="UP000410492"/>
    </source>
</evidence>
<dbReference type="AlphaFoldDB" id="A0A653DGD3"/>
<dbReference type="InterPro" id="IPR008092">
    <property type="entry name" value="Ribosomal_mS29_met"/>
</dbReference>
<keyword evidence="3" id="KW-0809">Transit peptide</keyword>
<accession>A0A653DGD3</accession>
<dbReference type="InterPro" id="IPR019368">
    <property type="entry name" value="Ribosomal_mS29"/>
</dbReference>
<dbReference type="GO" id="GO:0006915">
    <property type="term" value="P:apoptotic process"/>
    <property type="evidence" value="ECO:0007669"/>
    <property type="project" value="InterPro"/>
</dbReference>
<dbReference type="Proteomes" id="UP000410492">
    <property type="component" value="Unassembled WGS sequence"/>
</dbReference>